<name>A0A0E9WNG0_ANGAN</name>
<reference evidence="1" key="2">
    <citation type="journal article" date="2015" name="Fish Shellfish Immunol.">
        <title>Early steps in the European eel (Anguilla anguilla)-Vibrio vulnificus interaction in the gills: Role of the RtxA13 toxin.</title>
        <authorList>
            <person name="Callol A."/>
            <person name="Pajuelo D."/>
            <person name="Ebbesson L."/>
            <person name="Teles M."/>
            <person name="MacKenzie S."/>
            <person name="Amaro C."/>
        </authorList>
    </citation>
    <scope>NUCLEOTIDE SEQUENCE</scope>
</reference>
<dbReference type="AlphaFoldDB" id="A0A0E9WNG0"/>
<organism evidence="1">
    <name type="scientific">Anguilla anguilla</name>
    <name type="common">European freshwater eel</name>
    <name type="synonym">Muraena anguilla</name>
    <dbReference type="NCBI Taxonomy" id="7936"/>
    <lineage>
        <taxon>Eukaryota</taxon>
        <taxon>Metazoa</taxon>
        <taxon>Chordata</taxon>
        <taxon>Craniata</taxon>
        <taxon>Vertebrata</taxon>
        <taxon>Euteleostomi</taxon>
        <taxon>Actinopterygii</taxon>
        <taxon>Neopterygii</taxon>
        <taxon>Teleostei</taxon>
        <taxon>Anguilliformes</taxon>
        <taxon>Anguillidae</taxon>
        <taxon>Anguilla</taxon>
    </lineage>
</organism>
<dbReference type="EMBL" id="GBXM01017457">
    <property type="protein sequence ID" value="JAH91120.1"/>
    <property type="molecule type" value="Transcribed_RNA"/>
</dbReference>
<sequence length="104" mass="12280">MTGPKCKYLHILQRTNSHGCQNWQVLMFLATRSYILTFLPLSLQFFDSSRVNSLLSLYWAIVSKTHEWFEVGAWSRPPEKPRRRKLEVILTTGPSGAPYKRFYW</sequence>
<evidence type="ECO:0000313" key="1">
    <source>
        <dbReference type="EMBL" id="JAH91120.1"/>
    </source>
</evidence>
<accession>A0A0E9WNG0</accession>
<proteinExistence type="predicted"/>
<protein>
    <submittedName>
        <fullName evidence="1">Uncharacterized protein</fullName>
    </submittedName>
</protein>
<reference evidence="1" key="1">
    <citation type="submission" date="2014-11" db="EMBL/GenBank/DDBJ databases">
        <authorList>
            <person name="Amaro Gonzalez C."/>
        </authorList>
    </citation>
    <scope>NUCLEOTIDE SEQUENCE</scope>
</reference>